<dbReference type="PANTHER" id="PTHR48009">
    <property type="entry name" value="LEUCINE-RICH REPEAT (LRR) FAMILY PROTEIN"/>
    <property type="match status" value="1"/>
</dbReference>
<proteinExistence type="predicted"/>
<sequence>MSGHLPFRNSGLRNLRVLNLEFNEIVGEITGSIESLDSLEVLDLASNALKKILVSLGNCGRLRTLLLYSNLLEEGIPVELGKLKSLEALDVSRNTLSGFMPKKLRNCLELAILVLSNLFDQCEDVIGRLGGVNDDLNYFEWTIHVEVLALPKLRILWSPMVNLEGSFQGSWNGGCESSEMVNLDQNFFKGEFPNQLIVSKRLYFLDLSSNNLTGKLFGEFQVHNMEEGT</sequence>
<dbReference type="InterPro" id="IPR032675">
    <property type="entry name" value="LRR_dom_sf"/>
</dbReference>
<dbReference type="Proteomes" id="UP001603857">
    <property type="component" value="Unassembled WGS sequence"/>
</dbReference>
<dbReference type="PANTHER" id="PTHR48009:SF16">
    <property type="entry name" value="LEUCINE-RICH REPEAT-CONTAINING N-TERMINAL PLANT-TYPE DOMAIN-CONTAINING PROTEIN"/>
    <property type="match status" value="1"/>
</dbReference>
<accession>A0ABD1LP92</accession>
<comment type="caution">
    <text evidence="1">The sequence shown here is derived from an EMBL/GenBank/DDBJ whole genome shotgun (WGS) entry which is preliminary data.</text>
</comment>
<dbReference type="InterPro" id="IPR001611">
    <property type="entry name" value="Leu-rich_rpt"/>
</dbReference>
<dbReference type="Pfam" id="PF13855">
    <property type="entry name" value="LRR_8"/>
    <property type="match status" value="1"/>
</dbReference>
<dbReference type="Gene3D" id="3.80.10.10">
    <property type="entry name" value="Ribonuclease Inhibitor"/>
    <property type="match status" value="2"/>
</dbReference>
<dbReference type="SUPFAM" id="SSF52058">
    <property type="entry name" value="L domain-like"/>
    <property type="match status" value="1"/>
</dbReference>
<dbReference type="EMBL" id="JBGMDY010000008">
    <property type="protein sequence ID" value="KAL2325331.1"/>
    <property type="molecule type" value="Genomic_DNA"/>
</dbReference>
<evidence type="ECO:0000313" key="2">
    <source>
        <dbReference type="Proteomes" id="UP001603857"/>
    </source>
</evidence>
<keyword evidence="2" id="KW-1185">Reference proteome</keyword>
<gene>
    <name evidence="1" type="ORF">Fmac_024389</name>
</gene>
<dbReference type="Pfam" id="PF00560">
    <property type="entry name" value="LRR_1"/>
    <property type="match status" value="2"/>
</dbReference>
<dbReference type="InterPro" id="IPR053213">
    <property type="entry name" value="RLP29"/>
</dbReference>
<dbReference type="AlphaFoldDB" id="A0ABD1LP92"/>
<reference evidence="1 2" key="1">
    <citation type="submission" date="2024-08" db="EMBL/GenBank/DDBJ databases">
        <title>Insights into the chromosomal genome structure of Flemingia macrophylla.</title>
        <authorList>
            <person name="Ding Y."/>
            <person name="Zhao Y."/>
            <person name="Bi W."/>
            <person name="Wu M."/>
            <person name="Zhao G."/>
            <person name="Gong Y."/>
            <person name="Li W."/>
            <person name="Zhang P."/>
        </authorList>
    </citation>
    <scope>NUCLEOTIDE SEQUENCE [LARGE SCALE GENOMIC DNA]</scope>
    <source>
        <strain evidence="1">DYQJB</strain>
        <tissue evidence="1">Leaf</tissue>
    </source>
</reference>
<evidence type="ECO:0000313" key="1">
    <source>
        <dbReference type="EMBL" id="KAL2325331.1"/>
    </source>
</evidence>
<name>A0ABD1LP92_9FABA</name>
<protein>
    <submittedName>
        <fullName evidence="1">Uncharacterized protein</fullName>
    </submittedName>
</protein>
<organism evidence="1 2">
    <name type="scientific">Flemingia macrophylla</name>
    <dbReference type="NCBI Taxonomy" id="520843"/>
    <lineage>
        <taxon>Eukaryota</taxon>
        <taxon>Viridiplantae</taxon>
        <taxon>Streptophyta</taxon>
        <taxon>Embryophyta</taxon>
        <taxon>Tracheophyta</taxon>
        <taxon>Spermatophyta</taxon>
        <taxon>Magnoliopsida</taxon>
        <taxon>eudicotyledons</taxon>
        <taxon>Gunneridae</taxon>
        <taxon>Pentapetalae</taxon>
        <taxon>rosids</taxon>
        <taxon>fabids</taxon>
        <taxon>Fabales</taxon>
        <taxon>Fabaceae</taxon>
        <taxon>Papilionoideae</taxon>
        <taxon>50 kb inversion clade</taxon>
        <taxon>NPAAA clade</taxon>
        <taxon>indigoferoid/millettioid clade</taxon>
        <taxon>Phaseoleae</taxon>
        <taxon>Flemingia</taxon>
    </lineage>
</organism>